<feature type="region of interest" description="Disordered" evidence="1">
    <location>
        <begin position="1"/>
        <end position="26"/>
    </location>
</feature>
<evidence type="ECO:0000313" key="3">
    <source>
        <dbReference type="EMBL" id="CAF4593509.1"/>
    </source>
</evidence>
<name>A0A8S2Z0Y9_9BILA</name>
<evidence type="ECO:0000256" key="1">
    <source>
        <dbReference type="SAM" id="MobiDB-lite"/>
    </source>
</evidence>
<feature type="non-terminal residue" evidence="3">
    <location>
        <position position="1"/>
    </location>
</feature>
<dbReference type="EMBL" id="CAJOBJ010111313">
    <property type="protein sequence ID" value="CAF4632936.1"/>
    <property type="molecule type" value="Genomic_DNA"/>
</dbReference>
<sequence>QGGATGFQQRKAGGENDSNNSQRPSVKGVLTCTIATILKA</sequence>
<feature type="non-terminal residue" evidence="3">
    <location>
        <position position="40"/>
    </location>
</feature>
<organism evidence="3 7">
    <name type="scientific">Rotaria magnacalcarata</name>
    <dbReference type="NCBI Taxonomy" id="392030"/>
    <lineage>
        <taxon>Eukaryota</taxon>
        <taxon>Metazoa</taxon>
        <taxon>Spiralia</taxon>
        <taxon>Gnathifera</taxon>
        <taxon>Rotifera</taxon>
        <taxon>Eurotatoria</taxon>
        <taxon>Bdelloidea</taxon>
        <taxon>Philodinida</taxon>
        <taxon>Philodinidae</taxon>
        <taxon>Rotaria</taxon>
    </lineage>
</organism>
<dbReference type="EMBL" id="CAJOBI010144576">
    <property type="protein sequence ID" value="CAF4783815.1"/>
    <property type="molecule type" value="Genomic_DNA"/>
</dbReference>
<reference evidence="3" key="1">
    <citation type="submission" date="2021-02" db="EMBL/GenBank/DDBJ databases">
        <authorList>
            <person name="Nowell W R."/>
        </authorList>
    </citation>
    <scope>NUCLEOTIDE SEQUENCE</scope>
</reference>
<gene>
    <name evidence="2" type="ORF">BYL167_LOCUS32626</name>
    <name evidence="3" type="ORF">GIL414_LOCUS38601</name>
    <name evidence="4" type="ORF">GIL414_LOCUS40289</name>
    <name evidence="5" type="ORF">SMN809_LOCUS46461</name>
    <name evidence="6" type="ORF">SMN809_LOCUS54907</name>
</gene>
<dbReference type="Proteomes" id="UP000681967">
    <property type="component" value="Unassembled WGS sequence"/>
</dbReference>
<dbReference type="AlphaFoldDB" id="A0A8S2Z0Y9"/>
<evidence type="ECO:0000313" key="5">
    <source>
        <dbReference type="EMBL" id="CAF4783815.1"/>
    </source>
</evidence>
<accession>A0A8S2Z0Y9</accession>
<dbReference type="Proteomes" id="UP000676336">
    <property type="component" value="Unassembled WGS sequence"/>
</dbReference>
<evidence type="ECO:0000313" key="6">
    <source>
        <dbReference type="EMBL" id="CAF4966309.1"/>
    </source>
</evidence>
<dbReference type="Proteomes" id="UP000681720">
    <property type="component" value="Unassembled WGS sequence"/>
</dbReference>
<evidence type="ECO:0000313" key="7">
    <source>
        <dbReference type="Proteomes" id="UP000681720"/>
    </source>
</evidence>
<comment type="caution">
    <text evidence="3">The sequence shown here is derived from an EMBL/GenBank/DDBJ whole genome shotgun (WGS) entry which is preliminary data.</text>
</comment>
<evidence type="ECO:0000313" key="2">
    <source>
        <dbReference type="EMBL" id="CAF4425070.1"/>
    </source>
</evidence>
<evidence type="ECO:0000313" key="4">
    <source>
        <dbReference type="EMBL" id="CAF4632936.1"/>
    </source>
</evidence>
<dbReference type="EMBL" id="CAJOBH010061038">
    <property type="protein sequence ID" value="CAF4425070.1"/>
    <property type="molecule type" value="Genomic_DNA"/>
</dbReference>
<protein>
    <submittedName>
        <fullName evidence="3">Uncharacterized protein</fullName>
    </submittedName>
</protein>
<proteinExistence type="predicted"/>
<dbReference type="EMBL" id="CAJOBJ010102304">
    <property type="protein sequence ID" value="CAF4593509.1"/>
    <property type="molecule type" value="Genomic_DNA"/>
</dbReference>
<dbReference type="EMBL" id="CAJOBI010192637">
    <property type="protein sequence ID" value="CAF4966309.1"/>
    <property type="molecule type" value="Genomic_DNA"/>
</dbReference>